<dbReference type="InterPro" id="IPR007412">
    <property type="entry name" value="FlgM"/>
</dbReference>
<evidence type="ECO:0000256" key="9">
    <source>
        <dbReference type="SAM" id="MobiDB-lite"/>
    </source>
</evidence>
<evidence type="ECO:0000256" key="1">
    <source>
        <dbReference type="ARBA" id="ARBA00005322"/>
    </source>
</evidence>
<feature type="domain" description="Anti-sigma-28 factor FlgM C-terminal" evidence="10">
    <location>
        <begin position="50"/>
        <end position="98"/>
    </location>
</feature>
<reference evidence="12 13" key="1">
    <citation type="journal article" date="2016" name="Int. J. Mol. Sci.">
        <title>Comparative genomics of the extreme acidophile Acidithiobacillus thiooxidans reveals intraspecific divergence and niche adaptation.</title>
        <authorList>
            <person name="Zhang X."/>
            <person name="Feng X."/>
            <person name="Tao J."/>
            <person name="Ma L."/>
            <person name="Xiao Y."/>
            <person name="Liang Y."/>
            <person name="Liu X."/>
            <person name="Yin H."/>
        </authorList>
    </citation>
    <scope>NUCLEOTIDE SEQUENCE [LARGE SCALE GENOMIC DNA]</scope>
    <source>
        <strain evidence="11 13">A02</strain>
        <strain evidence="12">DXS-W</strain>
    </source>
</reference>
<keyword evidence="4" id="KW-1005">Bacterial flagellum biogenesis</keyword>
<evidence type="ECO:0000256" key="4">
    <source>
        <dbReference type="ARBA" id="ARBA00022795"/>
    </source>
</evidence>
<evidence type="ECO:0000313" key="12">
    <source>
        <dbReference type="EMBL" id="OCX76398.1"/>
    </source>
</evidence>
<dbReference type="InterPro" id="IPR031316">
    <property type="entry name" value="FlgM_C"/>
</dbReference>
<dbReference type="Proteomes" id="UP000095008">
    <property type="component" value="Unassembled WGS sequence"/>
</dbReference>
<dbReference type="Proteomes" id="UP000094893">
    <property type="component" value="Unassembled WGS sequence"/>
</dbReference>
<evidence type="ECO:0000313" key="14">
    <source>
        <dbReference type="Proteomes" id="UP000095008"/>
    </source>
</evidence>
<dbReference type="STRING" id="930.GCA_002079865_03272"/>
<dbReference type="NCBIfam" id="TIGR03824">
    <property type="entry name" value="FlgM_jcvi"/>
    <property type="match status" value="1"/>
</dbReference>
<dbReference type="InterPro" id="IPR035890">
    <property type="entry name" value="Anti-sigma-28_factor_FlgM_sf"/>
</dbReference>
<comment type="similarity">
    <text evidence="1">Belongs to the FlgM family.</text>
</comment>
<comment type="caution">
    <text evidence="12">The sequence shown here is derived from an EMBL/GenBank/DDBJ whole genome shotgun (WGS) entry which is preliminary data.</text>
</comment>
<keyword evidence="14" id="KW-1185">Reference proteome</keyword>
<dbReference type="GO" id="GO:0045892">
    <property type="term" value="P:negative regulation of DNA-templated transcription"/>
    <property type="evidence" value="ECO:0007669"/>
    <property type="project" value="InterPro"/>
</dbReference>
<protein>
    <recommendedName>
        <fullName evidence="2">Negative regulator of flagellin synthesis</fullName>
    </recommendedName>
    <alternativeName>
        <fullName evidence="8">Anti-sigma-28 factor</fullName>
    </alternativeName>
</protein>
<dbReference type="OrthoDB" id="9953073at2"/>
<keyword evidence="6" id="KW-0804">Transcription</keyword>
<evidence type="ECO:0000256" key="2">
    <source>
        <dbReference type="ARBA" id="ARBA00017823"/>
    </source>
</evidence>
<dbReference type="GeneID" id="60695580"/>
<dbReference type="AlphaFoldDB" id="A0A1C2JGU6"/>
<gene>
    <name evidence="12" type="ORF">A6M23_00780</name>
    <name evidence="11" type="ORF">A6P07_03695</name>
</gene>
<dbReference type="EMBL" id="LWRY01000003">
    <property type="protein sequence ID" value="OCX76398.1"/>
    <property type="molecule type" value="Genomic_DNA"/>
</dbReference>
<evidence type="ECO:0000256" key="7">
    <source>
        <dbReference type="ARBA" id="ARBA00024739"/>
    </source>
</evidence>
<dbReference type="RefSeq" id="WP_024892677.1">
    <property type="nucleotide sequence ID" value="NZ_DAIAWO010000137.1"/>
</dbReference>
<dbReference type="Pfam" id="PF04316">
    <property type="entry name" value="FlgM"/>
    <property type="match status" value="1"/>
</dbReference>
<evidence type="ECO:0000256" key="6">
    <source>
        <dbReference type="ARBA" id="ARBA00023163"/>
    </source>
</evidence>
<evidence type="ECO:0000313" key="11">
    <source>
        <dbReference type="EMBL" id="OCX75995.1"/>
    </source>
</evidence>
<evidence type="ECO:0000256" key="5">
    <source>
        <dbReference type="ARBA" id="ARBA00023015"/>
    </source>
</evidence>
<accession>A0A1C2JGU6</accession>
<dbReference type="SUPFAM" id="SSF101498">
    <property type="entry name" value="Anti-sigma factor FlgM"/>
    <property type="match status" value="1"/>
</dbReference>
<sequence length="114" mass="11799">MNPINPYSGSLAGIPTADTRSNTDKAVSGSTPDSGKSSGQALAPSTVAQDHLTLSPQARQLMAAQDTHIGHTDQLAHIKAAISNGTYQISPLKIGQGLTQDNQQFMPASTNKSA</sequence>
<proteinExistence type="inferred from homology"/>
<evidence type="ECO:0000256" key="3">
    <source>
        <dbReference type="ARBA" id="ARBA00022491"/>
    </source>
</evidence>
<keyword evidence="3" id="KW-0678">Repressor</keyword>
<evidence type="ECO:0000259" key="10">
    <source>
        <dbReference type="Pfam" id="PF04316"/>
    </source>
</evidence>
<feature type="region of interest" description="Disordered" evidence="9">
    <location>
        <begin position="1"/>
        <end position="50"/>
    </location>
</feature>
<evidence type="ECO:0000313" key="13">
    <source>
        <dbReference type="Proteomes" id="UP000094893"/>
    </source>
</evidence>
<evidence type="ECO:0000256" key="8">
    <source>
        <dbReference type="ARBA" id="ARBA00030117"/>
    </source>
</evidence>
<feature type="compositionally biased region" description="Polar residues" evidence="9">
    <location>
        <begin position="18"/>
        <end position="40"/>
    </location>
</feature>
<dbReference type="EMBL" id="LWSA01000031">
    <property type="protein sequence ID" value="OCX75995.1"/>
    <property type="molecule type" value="Genomic_DNA"/>
</dbReference>
<dbReference type="GO" id="GO:0044781">
    <property type="term" value="P:bacterial-type flagellum organization"/>
    <property type="evidence" value="ECO:0007669"/>
    <property type="project" value="UniProtKB-KW"/>
</dbReference>
<keyword evidence="5" id="KW-0805">Transcription regulation</keyword>
<name>A0A1C2JGU6_ACITH</name>
<organism evidence="12 14">
    <name type="scientific">Acidithiobacillus thiooxidans</name>
    <name type="common">Thiobacillus thiooxidans</name>
    <dbReference type="NCBI Taxonomy" id="930"/>
    <lineage>
        <taxon>Bacteria</taxon>
        <taxon>Pseudomonadati</taxon>
        <taxon>Pseudomonadota</taxon>
        <taxon>Acidithiobacillia</taxon>
        <taxon>Acidithiobacillales</taxon>
        <taxon>Acidithiobacillaceae</taxon>
        <taxon>Acidithiobacillus</taxon>
    </lineage>
</organism>
<comment type="function">
    <text evidence="7">Responsible for the coupling of flagellin expression to flagellar assembly by preventing expression of the flagellin genes when a component of the middle class of proteins is defective. It negatively regulates flagellar genes by inhibiting the activity of FliA by directly binding to FliA.</text>
</comment>